<sequence>MNGEEMAGPAGPKLVRLLYFVGAGFICAIGINKWRDYQRKSMVIQQDPKLQQQQKQP</sequence>
<keyword evidence="1" id="KW-1133">Transmembrane helix</keyword>
<evidence type="ECO:0000313" key="2">
    <source>
        <dbReference type="EMBL" id="PON31625.1"/>
    </source>
</evidence>
<keyword evidence="1" id="KW-0472">Membrane</keyword>
<proteinExistence type="predicted"/>
<organism evidence="2 3">
    <name type="scientific">Parasponia andersonii</name>
    <name type="common">Sponia andersonii</name>
    <dbReference type="NCBI Taxonomy" id="3476"/>
    <lineage>
        <taxon>Eukaryota</taxon>
        <taxon>Viridiplantae</taxon>
        <taxon>Streptophyta</taxon>
        <taxon>Embryophyta</taxon>
        <taxon>Tracheophyta</taxon>
        <taxon>Spermatophyta</taxon>
        <taxon>Magnoliopsida</taxon>
        <taxon>eudicotyledons</taxon>
        <taxon>Gunneridae</taxon>
        <taxon>Pentapetalae</taxon>
        <taxon>rosids</taxon>
        <taxon>fabids</taxon>
        <taxon>Rosales</taxon>
        <taxon>Cannabaceae</taxon>
        <taxon>Parasponia</taxon>
    </lineage>
</organism>
<evidence type="ECO:0008006" key="4">
    <source>
        <dbReference type="Google" id="ProtNLM"/>
    </source>
</evidence>
<dbReference type="OrthoDB" id="1854918at2759"/>
<name>A0A2P5A508_PARAD</name>
<reference evidence="3" key="1">
    <citation type="submission" date="2016-06" db="EMBL/GenBank/DDBJ databases">
        <title>Parallel loss of symbiosis genes in relatives of nitrogen-fixing non-legume Parasponia.</title>
        <authorList>
            <person name="Van Velzen R."/>
            <person name="Holmer R."/>
            <person name="Bu F."/>
            <person name="Rutten L."/>
            <person name="Van Zeijl A."/>
            <person name="Liu W."/>
            <person name="Santuari L."/>
            <person name="Cao Q."/>
            <person name="Sharma T."/>
            <person name="Shen D."/>
            <person name="Roswanjaya Y."/>
            <person name="Wardhani T."/>
            <person name="Kalhor M.S."/>
            <person name="Jansen J."/>
            <person name="Van den Hoogen J."/>
            <person name="Gungor B."/>
            <person name="Hartog M."/>
            <person name="Hontelez J."/>
            <person name="Verver J."/>
            <person name="Yang W.-C."/>
            <person name="Schijlen E."/>
            <person name="Repin R."/>
            <person name="Schilthuizen M."/>
            <person name="Schranz E."/>
            <person name="Heidstra R."/>
            <person name="Miyata K."/>
            <person name="Fedorova E."/>
            <person name="Kohlen W."/>
            <person name="Bisseling T."/>
            <person name="Smit S."/>
            <person name="Geurts R."/>
        </authorList>
    </citation>
    <scope>NUCLEOTIDE SEQUENCE [LARGE SCALE GENOMIC DNA]</scope>
    <source>
        <strain evidence="3">cv. WU1-14</strain>
    </source>
</reference>
<accession>A0A2P5A508</accession>
<comment type="caution">
    <text evidence="2">The sequence shown here is derived from an EMBL/GenBank/DDBJ whole genome shotgun (WGS) entry which is preliminary data.</text>
</comment>
<dbReference type="AlphaFoldDB" id="A0A2P5A508"/>
<evidence type="ECO:0000313" key="3">
    <source>
        <dbReference type="Proteomes" id="UP000237105"/>
    </source>
</evidence>
<protein>
    <recommendedName>
        <fullName evidence="4">Transmembrane protein</fullName>
    </recommendedName>
</protein>
<evidence type="ECO:0000256" key="1">
    <source>
        <dbReference type="SAM" id="Phobius"/>
    </source>
</evidence>
<dbReference type="Proteomes" id="UP000237105">
    <property type="component" value="Unassembled WGS sequence"/>
</dbReference>
<keyword evidence="3" id="KW-1185">Reference proteome</keyword>
<gene>
    <name evidence="2" type="ORF">PanWU01x14_368410</name>
</gene>
<feature type="transmembrane region" description="Helical" evidence="1">
    <location>
        <begin position="14"/>
        <end position="32"/>
    </location>
</feature>
<keyword evidence="1" id="KW-0812">Transmembrane</keyword>
<dbReference type="EMBL" id="JXTB01000970">
    <property type="protein sequence ID" value="PON31625.1"/>
    <property type="molecule type" value="Genomic_DNA"/>
</dbReference>